<evidence type="ECO:0000259" key="2">
    <source>
        <dbReference type="PROSITE" id="PS50940"/>
    </source>
</evidence>
<dbReference type="PROSITE" id="PS50940">
    <property type="entry name" value="CHIT_BIND_II"/>
    <property type="match status" value="4"/>
</dbReference>
<sequence>MLSLTEMVLSWSVERGSLLVVVVHLLHLSTIYAHPTNTVSSTSTHLLDFEIVPVTNFSCAGKVIGGYYADVYTSCQMFHVCTLNEKGDIHDYTFRCLVGTVFDQETRVCERSDEVDCSKSESFFYLNNDLYGPGIIPSTAHIRVIDGDEATPRTDITSTADFITTSSPTPFVFPETSFSCKDKIIGGLYADVETGCVVFHICSVEPDASTKDNKFVCGVGTLFDQKSRTCQTAALVDCAKAPSFYYLNEPVRHIVNVELAAQFPEHEFEFPRIPSSPLTFSRRRGRRSADGNIDLCRSRPLGTPLADLTTGCQDFTVCEALSDNRLVEKRLSCKKGYLFSQLRQRCALAKKVNCAKETLGEILGMRSSQNITGRKRRAAALFQSRRFRRAALPPLANLVITPGVEDARARRALFNLAALQQWTLENAQHSTFIEVYALQTDGKDHYPKKVYVDTMVPLSSSEAVQRYGYVYRKKRDVSNITVAEQVLTSNTTKVQEMITQTPVVTSGNSDEAEDKVQPVDIFVNKSSQGFFSVPTITTTTIGSTPTALPTVTVSRRKDTSDSFVSPTQPAIPTTLSTVTISPEHTIFKTTSTATVTIIPITVTVTTTKTIVPESLINMHTELSPTGTALETAITQMPVSVTTPLPPPSTTAAIVDSVSKVISTSPPEVKPTAFPNNSQNNTFEMQPAAAGPVSNSDSLPLQNPTENQTLPSITNGTVVQNFTESTIAPSTSPEVSVSSSTSSTPVAVNETESTNVTESSGSVAFSSTTEGVQPNEVVTTTAATTIATALDTSTKISQTVNVTVSANETVATTTESIIDSVNATSTVKPSKDVDVSVNSSTTSVTPSSVTPQGPFTRENLPETNFTCKDKKLEQFYPDPEANCQVFHYCSPGFVKKQVLDLKFLCTGATMFDVNTQKCEDMASVTCGDDKPTTLGIKTTKPTENTTEAPTLSPAAAHNESVILEVPVNITTETSVVNVSHITSFESVTPENITTSNIISEVSTTESTLVAPEGNATTKHENWNSTESLHHISVTKITGEESNITQFSEATEQSVPETTTVTEDPLLMRPEETVIEAGESTSTTVEPSYELITETYTPETEAVTPQNIREDISTSILNLEDGSLTITEFSLQDNPEISTDLSSMFQNDIVFETTTAAEELADISTTELNVNKAATATHTNSSVSIPETSTSISVSTDISAFSNHSASSEASMSSNVSMSSDVSLSVNHNTTEAAAL</sequence>
<dbReference type="PANTHER" id="PTHR22933:SF43">
    <property type="entry name" value="LP10131P"/>
    <property type="match status" value="1"/>
</dbReference>
<feature type="region of interest" description="Disordered" evidence="1">
    <location>
        <begin position="831"/>
        <end position="856"/>
    </location>
</feature>
<feature type="domain" description="Chitin-binding type-2" evidence="2">
    <location>
        <begin position="293"/>
        <end position="356"/>
    </location>
</feature>
<feature type="region of interest" description="Disordered" evidence="1">
    <location>
        <begin position="663"/>
        <end position="712"/>
    </location>
</feature>
<dbReference type="SMART" id="SM00494">
    <property type="entry name" value="ChtBD2"/>
    <property type="match status" value="4"/>
</dbReference>
<feature type="compositionally biased region" description="Polar residues" evidence="1">
    <location>
        <begin position="749"/>
        <end position="770"/>
    </location>
</feature>
<feature type="domain" description="Chitin-binding type-2" evidence="2">
    <location>
        <begin position="863"/>
        <end position="927"/>
    </location>
</feature>
<comment type="caution">
    <text evidence="3">The sequence shown here is derived from an EMBL/GenBank/DDBJ whole genome shotgun (WGS) entry which is preliminary data.</text>
</comment>
<dbReference type="GO" id="GO:0008061">
    <property type="term" value="F:chitin binding"/>
    <property type="evidence" value="ECO:0007669"/>
    <property type="project" value="InterPro"/>
</dbReference>
<proteinExistence type="predicted"/>
<keyword evidence="4" id="KW-1185">Reference proteome</keyword>
<dbReference type="Proteomes" id="UP001445076">
    <property type="component" value="Unassembled WGS sequence"/>
</dbReference>
<feature type="domain" description="Chitin-binding type-2" evidence="2">
    <location>
        <begin position="177"/>
        <end position="240"/>
    </location>
</feature>
<dbReference type="Gene3D" id="2.170.140.10">
    <property type="entry name" value="Chitin binding domain"/>
    <property type="match status" value="1"/>
</dbReference>
<name>A0AAW0W7X9_CHEQU</name>
<feature type="compositionally biased region" description="Low complexity" evidence="1">
    <location>
        <begin position="728"/>
        <end position="745"/>
    </location>
</feature>
<evidence type="ECO:0000256" key="1">
    <source>
        <dbReference type="SAM" id="MobiDB-lite"/>
    </source>
</evidence>
<dbReference type="GO" id="GO:0005576">
    <property type="term" value="C:extracellular region"/>
    <property type="evidence" value="ECO:0007669"/>
    <property type="project" value="InterPro"/>
</dbReference>
<feature type="compositionally biased region" description="Polar residues" evidence="1">
    <location>
        <begin position="692"/>
        <end position="712"/>
    </location>
</feature>
<dbReference type="PANTHER" id="PTHR22933">
    <property type="entry name" value="FI18007P1-RELATED"/>
    <property type="match status" value="1"/>
</dbReference>
<evidence type="ECO:0000313" key="3">
    <source>
        <dbReference type="EMBL" id="KAK8725687.1"/>
    </source>
</evidence>
<dbReference type="EMBL" id="JARKIK010000082">
    <property type="protein sequence ID" value="KAK8725687.1"/>
    <property type="molecule type" value="Genomic_DNA"/>
</dbReference>
<feature type="region of interest" description="Disordered" evidence="1">
    <location>
        <begin position="726"/>
        <end position="770"/>
    </location>
</feature>
<gene>
    <name evidence="3" type="ORF">OTU49_010693</name>
</gene>
<accession>A0AAW0W7X9</accession>
<feature type="compositionally biased region" description="Polar residues" evidence="1">
    <location>
        <begin position="673"/>
        <end position="683"/>
    </location>
</feature>
<dbReference type="InterPro" id="IPR002557">
    <property type="entry name" value="Chitin-bd_dom"/>
</dbReference>
<dbReference type="InterPro" id="IPR052976">
    <property type="entry name" value="Scoloptoxin-like"/>
</dbReference>
<evidence type="ECO:0000313" key="4">
    <source>
        <dbReference type="Proteomes" id="UP001445076"/>
    </source>
</evidence>
<feature type="domain" description="Chitin-binding type-2" evidence="2">
    <location>
        <begin position="56"/>
        <end position="119"/>
    </location>
</feature>
<dbReference type="Pfam" id="PF01607">
    <property type="entry name" value="CBM_14"/>
    <property type="match status" value="3"/>
</dbReference>
<feature type="compositionally biased region" description="Low complexity" evidence="1">
    <location>
        <begin position="834"/>
        <end position="849"/>
    </location>
</feature>
<dbReference type="SUPFAM" id="SSF57625">
    <property type="entry name" value="Invertebrate chitin-binding proteins"/>
    <property type="match status" value="4"/>
</dbReference>
<reference evidence="3 4" key="1">
    <citation type="journal article" date="2024" name="BMC Genomics">
        <title>Genome assembly of redclaw crayfish (Cherax quadricarinatus) provides insights into its immune adaptation and hypoxia tolerance.</title>
        <authorList>
            <person name="Liu Z."/>
            <person name="Zheng J."/>
            <person name="Li H."/>
            <person name="Fang K."/>
            <person name="Wang S."/>
            <person name="He J."/>
            <person name="Zhou D."/>
            <person name="Weng S."/>
            <person name="Chi M."/>
            <person name="Gu Z."/>
            <person name="He J."/>
            <person name="Li F."/>
            <person name="Wang M."/>
        </authorList>
    </citation>
    <scope>NUCLEOTIDE SEQUENCE [LARGE SCALE GENOMIC DNA]</scope>
    <source>
        <strain evidence="3">ZL_2023a</strain>
    </source>
</reference>
<organism evidence="3 4">
    <name type="scientific">Cherax quadricarinatus</name>
    <name type="common">Australian red claw crayfish</name>
    <dbReference type="NCBI Taxonomy" id="27406"/>
    <lineage>
        <taxon>Eukaryota</taxon>
        <taxon>Metazoa</taxon>
        <taxon>Ecdysozoa</taxon>
        <taxon>Arthropoda</taxon>
        <taxon>Crustacea</taxon>
        <taxon>Multicrustacea</taxon>
        <taxon>Malacostraca</taxon>
        <taxon>Eumalacostraca</taxon>
        <taxon>Eucarida</taxon>
        <taxon>Decapoda</taxon>
        <taxon>Pleocyemata</taxon>
        <taxon>Astacidea</taxon>
        <taxon>Parastacoidea</taxon>
        <taxon>Parastacidae</taxon>
        <taxon>Cherax</taxon>
    </lineage>
</organism>
<dbReference type="InterPro" id="IPR036508">
    <property type="entry name" value="Chitin-bd_dom_sf"/>
</dbReference>
<protein>
    <recommendedName>
        <fullName evidence="2">Chitin-binding type-2 domain-containing protein</fullName>
    </recommendedName>
</protein>
<dbReference type="AlphaFoldDB" id="A0AAW0W7X9"/>